<dbReference type="GO" id="GO:0016020">
    <property type="term" value="C:membrane"/>
    <property type="evidence" value="ECO:0007669"/>
    <property type="project" value="UniProtKB-SubCell"/>
</dbReference>
<evidence type="ECO:0000256" key="4">
    <source>
        <dbReference type="ARBA" id="ARBA00022989"/>
    </source>
</evidence>
<dbReference type="PANTHER" id="PTHR21716:SF4">
    <property type="entry name" value="TRANSMEMBRANE PROTEIN 245"/>
    <property type="match status" value="1"/>
</dbReference>
<comment type="caution">
    <text evidence="7">The sequence shown here is derived from an EMBL/GenBank/DDBJ whole genome shotgun (WGS) entry which is preliminary data.</text>
</comment>
<dbReference type="AlphaFoldDB" id="A0A9W7GE30"/>
<dbReference type="EMBL" id="BRYA01000148">
    <property type="protein sequence ID" value="GMI41358.1"/>
    <property type="molecule type" value="Genomic_DNA"/>
</dbReference>
<feature type="transmembrane region" description="Helical" evidence="6">
    <location>
        <begin position="48"/>
        <end position="67"/>
    </location>
</feature>
<gene>
    <name evidence="7" type="ORF">TrCOL_g8193</name>
</gene>
<comment type="subcellular location">
    <subcellularLocation>
        <location evidence="1">Membrane</location>
        <topology evidence="1">Multi-pass membrane protein</topology>
    </subcellularLocation>
</comment>
<keyword evidence="8" id="KW-1185">Reference proteome</keyword>
<evidence type="ECO:0000256" key="3">
    <source>
        <dbReference type="ARBA" id="ARBA00022692"/>
    </source>
</evidence>
<dbReference type="Proteomes" id="UP001165065">
    <property type="component" value="Unassembled WGS sequence"/>
</dbReference>
<keyword evidence="5 6" id="KW-0472">Membrane</keyword>
<feature type="transmembrane region" description="Helical" evidence="6">
    <location>
        <begin position="321"/>
        <end position="342"/>
    </location>
</feature>
<accession>A0A9W7GE30</accession>
<evidence type="ECO:0000256" key="1">
    <source>
        <dbReference type="ARBA" id="ARBA00004141"/>
    </source>
</evidence>
<reference evidence="8" key="1">
    <citation type="journal article" date="2023" name="Commun. Biol.">
        <title>Genome analysis of Parmales, the sister group of diatoms, reveals the evolutionary specialization of diatoms from phago-mixotrophs to photoautotrophs.</title>
        <authorList>
            <person name="Ban H."/>
            <person name="Sato S."/>
            <person name="Yoshikawa S."/>
            <person name="Yamada K."/>
            <person name="Nakamura Y."/>
            <person name="Ichinomiya M."/>
            <person name="Sato N."/>
            <person name="Blanc-Mathieu R."/>
            <person name="Endo H."/>
            <person name="Kuwata A."/>
            <person name="Ogata H."/>
        </authorList>
    </citation>
    <scope>NUCLEOTIDE SEQUENCE [LARGE SCALE GENOMIC DNA]</scope>
</reference>
<evidence type="ECO:0000256" key="6">
    <source>
        <dbReference type="SAM" id="Phobius"/>
    </source>
</evidence>
<organism evidence="7 8">
    <name type="scientific">Triparma columacea</name>
    <dbReference type="NCBI Taxonomy" id="722753"/>
    <lineage>
        <taxon>Eukaryota</taxon>
        <taxon>Sar</taxon>
        <taxon>Stramenopiles</taxon>
        <taxon>Ochrophyta</taxon>
        <taxon>Bolidophyceae</taxon>
        <taxon>Parmales</taxon>
        <taxon>Triparmaceae</taxon>
        <taxon>Triparma</taxon>
    </lineage>
</organism>
<feature type="transmembrane region" description="Helical" evidence="6">
    <location>
        <begin position="87"/>
        <end position="110"/>
    </location>
</feature>
<name>A0A9W7GE30_9STRA</name>
<keyword evidence="3 6" id="KW-0812">Transmembrane</keyword>
<evidence type="ECO:0000256" key="5">
    <source>
        <dbReference type="ARBA" id="ARBA00023136"/>
    </source>
</evidence>
<dbReference type="Pfam" id="PF01594">
    <property type="entry name" value="AI-2E_transport"/>
    <property type="match status" value="1"/>
</dbReference>
<dbReference type="InterPro" id="IPR002549">
    <property type="entry name" value="AI-2E-like"/>
</dbReference>
<sequence>MLKSGSSTLVQAVTDPTIVLQTTIDHPFVALILMSSTYLYVNHLYHPTFLLLKTVVFTLVAISLHIFDKGLLFSYHRLLTDDTLSSILTISELLLTSTFLCSYIVIQSLIDGTHAFMRLGKWAKRELEDDVGDQWDAVLGLVTEQIQDANATYSNTTWWGLVEPMARGIMSGAAGEEGTDRPSIGFSTITFSNLTATAKEAIMSLNLTSAEMTSYMNVGAKSGKVMASTLINFTDSMFALFSESAASFILFVSVVMLLLNSPYDPLTKLFTDLLPQSFPPSTPSYISEMLCGVLLLPLKLAATHAVVIVSFISLFGAKHSFLAAGLSFLQAFFPIAPAFLIPVPWALCLVIEGAWARGLLCFVGVKAALSWCDERVMRKQVGMVNPMFTSLSVLMGYRSFGRNGVLAGPMILCAVKLVYEGIRAAEATEGKGRTRTASEVFSKLRDVLTPRPSFDNSGGDRGSMNWADGGADERRALFKDSGRILVGVKRKGKRAEAPVRVSFGVTDDGAIMKKKICSALGMDEGDEGKIKTVEGDDGCVIRDGEGMRDGEILNVVVGR</sequence>
<feature type="transmembrane region" description="Helical" evidence="6">
    <location>
        <begin position="285"/>
        <end position="314"/>
    </location>
</feature>
<feature type="transmembrane region" description="Helical" evidence="6">
    <location>
        <begin position="24"/>
        <end position="41"/>
    </location>
</feature>
<proteinExistence type="inferred from homology"/>
<evidence type="ECO:0000313" key="7">
    <source>
        <dbReference type="EMBL" id="GMI41358.1"/>
    </source>
</evidence>
<protein>
    <submittedName>
        <fullName evidence="7">Uncharacterized protein</fullName>
    </submittedName>
</protein>
<evidence type="ECO:0000256" key="2">
    <source>
        <dbReference type="ARBA" id="ARBA00009773"/>
    </source>
</evidence>
<comment type="similarity">
    <text evidence="2">Belongs to the autoinducer-2 exporter (AI-2E) (TC 2.A.86) family.</text>
</comment>
<feature type="transmembrane region" description="Helical" evidence="6">
    <location>
        <begin position="238"/>
        <end position="259"/>
    </location>
</feature>
<dbReference type="PANTHER" id="PTHR21716">
    <property type="entry name" value="TRANSMEMBRANE PROTEIN"/>
    <property type="match status" value="1"/>
</dbReference>
<evidence type="ECO:0000313" key="8">
    <source>
        <dbReference type="Proteomes" id="UP001165065"/>
    </source>
</evidence>
<dbReference type="OrthoDB" id="5970161at2759"/>
<feature type="transmembrane region" description="Helical" evidence="6">
    <location>
        <begin position="354"/>
        <end position="372"/>
    </location>
</feature>
<keyword evidence="4 6" id="KW-1133">Transmembrane helix</keyword>